<evidence type="ECO:0000256" key="6">
    <source>
        <dbReference type="ARBA" id="ARBA00022741"/>
    </source>
</evidence>
<feature type="binding site" evidence="10">
    <location>
        <begin position="18"/>
        <end position="23"/>
    </location>
    <ligand>
        <name>substrate</name>
    </ligand>
</feature>
<evidence type="ECO:0000256" key="10">
    <source>
        <dbReference type="HAMAP-Rule" id="MF_00185"/>
    </source>
</evidence>
<name>A0A1J4RXK9_9BACT</name>
<gene>
    <name evidence="10" type="primary">miaA</name>
    <name evidence="11" type="ORF">AUJ42_01235</name>
</gene>
<dbReference type="Gene3D" id="1.10.20.140">
    <property type="match status" value="1"/>
</dbReference>
<feature type="binding site" evidence="10">
    <location>
        <begin position="16"/>
        <end position="23"/>
    </location>
    <ligand>
        <name>ATP</name>
        <dbReference type="ChEBI" id="CHEBI:30616"/>
    </ligand>
</feature>
<proteinExistence type="inferred from homology"/>
<dbReference type="HAMAP" id="MF_00185">
    <property type="entry name" value="IPP_trans"/>
    <property type="match status" value="1"/>
</dbReference>
<dbReference type="PANTHER" id="PTHR11088">
    <property type="entry name" value="TRNA DIMETHYLALLYLTRANSFERASE"/>
    <property type="match status" value="1"/>
</dbReference>
<evidence type="ECO:0000256" key="1">
    <source>
        <dbReference type="ARBA" id="ARBA00001946"/>
    </source>
</evidence>
<dbReference type="InterPro" id="IPR027417">
    <property type="entry name" value="P-loop_NTPase"/>
</dbReference>
<dbReference type="EMBL" id="MNUK01000033">
    <property type="protein sequence ID" value="OIN91840.1"/>
    <property type="molecule type" value="Genomic_DNA"/>
</dbReference>
<evidence type="ECO:0000256" key="8">
    <source>
        <dbReference type="ARBA" id="ARBA00022842"/>
    </source>
</evidence>
<feature type="site" description="Interaction with substrate tRNA" evidence="10">
    <location>
        <position position="144"/>
    </location>
</feature>
<reference evidence="11 12" key="1">
    <citation type="journal article" date="2016" name="Environ. Microbiol.">
        <title>Genomic resolution of a cold subsurface aquifer community provides metabolic insights for novel microbes adapted to high CO concentrations.</title>
        <authorList>
            <person name="Probst A.J."/>
            <person name="Castelle C.J."/>
            <person name="Singh A."/>
            <person name="Brown C.T."/>
            <person name="Anantharaman K."/>
            <person name="Sharon I."/>
            <person name="Hug L.A."/>
            <person name="Burstein D."/>
            <person name="Emerson J.B."/>
            <person name="Thomas B.C."/>
            <person name="Banfield J.F."/>
        </authorList>
    </citation>
    <scope>NUCLEOTIDE SEQUENCE [LARGE SCALE GENOMIC DNA]</scope>
    <source>
        <strain evidence="11">CG1_02_44_10</strain>
    </source>
</reference>
<keyword evidence="4 10" id="KW-0808">Transferase</keyword>
<evidence type="ECO:0000256" key="3">
    <source>
        <dbReference type="ARBA" id="ARBA00005842"/>
    </source>
</evidence>
<dbReference type="SUPFAM" id="SSF52540">
    <property type="entry name" value="P-loop containing nucleoside triphosphate hydrolases"/>
    <property type="match status" value="1"/>
</dbReference>
<feature type="region of interest" description="Interaction with substrate tRNA" evidence="10">
    <location>
        <begin position="54"/>
        <end position="57"/>
    </location>
</feature>
<evidence type="ECO:0000256" key="5">
    <source>
        <dbReference type="ARBA" id="ARBA00022694"/>
    </source>
</evidence>
<keyword evidence="6 10" id="KW-0547">Nucleotide-binding</keyword>
<evidence type="ECO:0000256" key="7">
    <source>
        <dbReference type="ARBA" id="ARBA00022840"/>
    </source>
</evidence>
<dbReference type="Proteomes" id="UP000182345">
    <property type="component" value="Unassembled WGS sequence"/>
</dbReference>
<comment type="caution">
    <text evidence="11">The sequence shown here is derived from an EMBL/GenBank/DDBJ whole genome shotgun (WGS) entry which is preliminary data.</text>
</comment>
<dbReference type="GO" id="GO:0005524">
    <property type="term" value="F:ATP binding"/>
    <property type="evidence" value="ECO:0007669"/>
    <property type="project" value="UniProtKB-UniRule"/>
</dbReference>
<comment type="similarity">
    <text evidence="3 10">Belongs to the IPP transferase family.</text>
</comment>
<dbReference type="InterPro" id="IPR018022">
    <property type="entry name" value="IPT"/>
</dbReference>
<comment type="caution">
    <text evidence="10">Lacks conserved residue(s) required for the propagation of feature annotation.</text>
</comment>
<evidence type="ECO:0000313" key="12">
    <source>
        <dbReference type="Proteomes" id="UP000182345"/>
    </source>
</evidence>
<dbReference type="AlphaFoldDB" id="A0A1J4RXK9"/>
<dbReference type="Pfam" id="PF01715">
    <property type="entry name" value="IPPT"/>
    <property type="match status" value="1"/>
</dbReference>
<comment type="subunit">
    <text evidence="10">Monomer.</text>
</comment>
<feature type="site" description="Interaction with substrate tRNA" evidence="10">
    <location>
        <position position="121"/>
    </location>
</feature>
<evidence type="ECO:0000256" key="4">
    <source>
        <dbReference type="ARBA" id="ARBA00022679"/>
    </source>
</evidence>
<evidence type="ECO:0000256" key="9">
    <source>
        <dbReference type="ARBA" id="ARBA00049563"/>
    </source>
</evidence>
<dbReference type="PANTHER" id="PTHR11088:SF60">
    <property type="entry name" value="TRNA DIMETHYLALLYLTRANSFERASE"/>
    <property type="match status" value="1"/>
</dbReference>
<dbReference type="GO" id="GO:0006400">
    <property type="term" value="P:tRNA modification"/>
    <property type="evidence" value="ECO:0007669"/>
    <property type="project" value="TreeGrafter"/>
</dbReference>
<evidence type="ECO:0000256" key="2">
    <source>
        <dbReference type="ARBA" id="ARBA00003213"/>
    </source>
</evidence>
<dbReference type="EC" id="2.5.1.75" evidence="10"/>
<evidence type="ECO:0000313" key="11">
    <source>
        <dbReference type="EMBL" id="OIN91840.1"/>
    </source>
</evidence>
<keyword evidence="5 10" id="KW-0819">tRNA processing</keyword>
<comment type="catalytic activity">
    <reaction evidence="9 10">
        <text>adenosine(37) in tRNA + dimethylallyl diphosphate = N(6)-dimethylallyladenosine(37) in tRNA + diphosphate</text>
        <dbReference type="Rhea" id="RHEA:26482"/>
        <dbReference type="Rhea" id="RHEA-COMP:10162"/>
        <dbReference type="Rhea" id="RHEA-COMP:10375"/>
        <dbReference type="ChEBI" id="CHEBI:33019"/>
        <dbReference type="ChEBI" id="CHEBI:57623"/>
        <dbReference type="ChEBI" id="CHEBI:74411"/>
        <dbReference type="ChEBI" id="CHEBI:74415"/>
        <dbReference type="EC" id="2.5.1.75"/>
    </reaction>
</comment>
<keyword evidence="8 10" id="KW-0460">Magnesium</keyword>
<keyword evidence="7 10" id="KW-0067">ATP-binding</keyword>
<sequence length="354" mass="39553">MKAITKTNQTILVICGPTSSGKTSLALSIASSLRSTKCCGNLTPPRSVNILSADSRQIYKGLDIVTGKDIPRDLPQGIRYFGLDLVEPNQPFNLSDYVNYSQKMINKSFIQSIPLIIVGGTGLYLQAITSDLLNVHVPSNPSLRLDLEKLDLQSLQSRLSKLNPHKFASLNNSDLHNPRRLIRAIEIFSSQQKTLPLSSSPSVIPAEAGIHPMSTAFSSSNVIASFGTSNRGNLTPPNFLWVGLKVDKVIQKSQINHRVIDRLENGAVEEVKNIIKKYPDLHLPIYTSLGVKQILQFLHHEISQETLVDLWTASEVDYARRQMVWFKKQPSIFWYDKSEVDKSLSQKLAEIYTK</sequence>
<comment type="function">
    <text evidence="2 10">Catalyzes the transfer of a dimethylallyl group onto the adenine at position 37 in tRNAs that read codons beginning with uridine, leading to the formation of N6-(dimethylallyl)adenosine (i(6)A).</text>
</comment>
<accession>A0A1J4RXK9</accession>
<dbReference type="GO" id="GO:0052381">
    <property type="term" value="F:tRNA dimethylallyltransferase activity"/>
    <property type="evidence" value="ECO:0007669"/>
    <property type="project" value="UniProtKB-UniRule"/>
</dbReference>
<dbReference type="InterPro" id="IPR039657">
    <property type="entry name" value="Dimethylallyltransferase"/>
</dbReference>
<dbReference type="Gene3D" id="3.40.50.300">
    <property type="entry name" value="P-loop containing nucleotide triphosphate hydrolases"/>
    <property type="match status" value="1"/>
</dbReference>
<protein>
    <recommendedName>
        <fullName evidence="10">tRNA dimethylallyltransferase</fullName>
        <ecNumber evidence="10">2.5.1.75</ecNumber>
    </recommendedName>
    <alternativeName>
        <fullName evidence="10">Dimethylallyl diphosphate:tRNA dimethylallyltransferase</fullName>
        <shortName evidence="10">DMAPP:tRNA dimethylallyltransferase</shortName>
        <shortName evidence="10">DMATase</shortName>
    </alternativeName>
    <alternativeName>
        <fullName evidence="10">Isopentenyl-diphosphate:tRNA isopentenyltransferase</fullName>
        <shortName evidence="10">IPP transferase</shortName>
        <shortName evidence="10">IPPT</shortName>
        <shortName evidence="10">IPTase</shortName>
    </alternativeName>
</protein>
<organism evidence="11 12">
    <name type="scientific">Candidatus Collierbacteria bacterium CG1_02_44_10</name>
    <dbReference type="NCBI Taxonomy" id="1805087"/>
    <lineage>
        <taxon>Bacteria</taxon>
        <taxon>Candidatus Collieribacteriota</taxon>
    </lineage>
</organism>
<comment type="cofactor">
    <cofactor evidence="1 10">
        <name>Mg(2+)</name>
        <dbReference type="ChEBI" id="CHEBI:18420"/>
    </cofactor>
</comment>